<reference evidence="2 3" key="1">
    <citation type="journal article" date="2012" name="Stand. Genomic Sci.">
        <title>Complete genome sequencing and analysis of Saprospira grandis str. Lewin, a predatory marine bacterium.</title>
        <authorList>
            <person name="Saw J.H."/>
            <person name="Yuryev A."/>
            <person name="Kanbe M."/>
            <person name="Hou S."/>
            <person name="Young A.G."/>
            <person name="Aizawa S."/>
            <person name="Alam M."/>
        </authorList>
    </citation>
    <scope>NUCLEOTIDE SEQUENCE [LARGE SCALE GENOMIC DNA]</scope>
    <source>
        <strain evidence="2 3">Lewin</strain>
    </source>
</reference>
<accession>H6L8W8</accession>
<dbReference type="Pfam" id="PF20594">
    <property type="entry name" value="DUF6794"/>
    <property type="match status" value="1"/>
</dbReference>
<dbReference type="InterPro" id="IPR046744">
    <property type="entry name" value="DUF6794"/>
</dbReference>
<gene>
    <name evidence="2" type="ordered locus">SGRA_0365</name>
</gene>
<dbReference type="KEGG" id="sgn:SGRA_0365"/>
<name>H6L8W8_SAPGL</name>
<sequence>MFLIFSLFFLPLSWGQIETASDSSGAEKRMYIRRQVGPIEKRMDSLYQQRITQREINGIYIPRDLYDCFRVLDGAMEDDFKEYFMSLSDEEVDARTHGSLGLWMKHRWQLMEGSRLSDYFRKMGVPHPEYAVGIIIQTYHRKLHQRDLGVKELVQKFQKIWAKKQEEEAKALLGQ</sequence>
<proteinExistence type="predicted"/>
<evidence type="ECO:0000313" key="3">
    <source>
        <dbReference type="Proteomes" id="UP000007519"/>
    </source>
</evidence>
<keyword evidence="3" id="KW-1185">Reference proteome</keyword>
<evidence type="ECO:0000259" key="1">
    <source>
        <dbReference type="Pfam" id="PF20594"/>
    </source>
</evidence>
<evidence type="ECO:0000313" key="2">
    <source>
        <dbReference type="EMBL" id="AFC23104.1"/>
    </source>
</evidence>
<dbReference type="AlphaFoldDB" id="H6L8W8"/>
<organism evidence="2 3">
    <name type="scientific">Saprospira grandis (strain Lewin)</name>
    <dbReference type="NCBI Taxonomy" id="984262"/>
    <lineage>
        <taxon>Bacteria</taxon>
        <taxon>Pseudomonadati</taxon>
        <taxon>Bacteroidota</taxon>
        <taxon>Saprospiria</taxon>
        <taxon>Saprospirales</taxon>
        <taxon>Saprospiraceae</taxon>
        <taxon>Saprospira</taxon>
    </lineage>
</organism>
<protein>
    <submittedName>
        <fullName evidence="2">GTP cyclohydrolase II</fullName>
    </submittedName>
</protein>
<dbReference type="HOGENOM" id="CLU_1531488_0_0_10"/>
<dbReference type="Proteomes" id="UP000007519">
    <property type="component" value="Chromosome"/>
</dbReference>
<feature type="domain" description="DUF6794" evidence="1">
    <location>
        <begin position="61"/>
        <end position="143"/>
    </location>
</feature>
<dbReference type="EMBL" id="CP002831">
    <property type="protein sequence ID" value="AFC23104.1"/>
    <property type="molecule type" value="Genomic_DNA"/>
</dbReference>